<sequence>MLEKTTRLVAQFHVLKRQIVQMPQPAAAGFKPHQKTPGQSSDDSTSTSTHRSNELPGRPKSRPQPPLDSLKRARQSDDESDQDVPVPESSEPRTHPVTQNQSPPPRSQKRKRLDRIIAGADEEVRDVTPLSVETEDISEEVQRRLEIKDKQRKKRSASKVDKRKRDSMNSNGSTSSPGTVTKHLKKKARLGTGR</sequence>
<dbReference type="AlphaFoldDB" id="A0A317V102"/>
<protein>
    <submittedName>
        <fullName evidence="2">Uncharacterized protein</fullName>
    </submittedName>
</protein>
<dbReference type="OrthoDB" id="4509809at2759"/>
<name>A0A317V102_9EURO</name>
<feature type="compositionally biased region" description="Basic and acidic residues" evidence="1">
    <location>
        <begin position="158"/>
        <end position="167"/>
    </location>
</feature>
<dbReference type="VEuPathDB" id="FungiDB:BO70DRAFT_366449"/>
<evidence type="ECO:0000313" key="3">
    <source>
        <dbReference type="Proteomes" id="UP000247233"/>
    </source>
</evidence>
<comment type="caution">
    <text evidence="2">The sequence shown here is derived from an EMBL/GenBank/DDBJ whole genome shotgun (WGS) entry which is preliminary data.</text>
</comment>
<dbReference type="GeneID" id="37066574"/>
<evidence type="ECO:0000313" key="2">
    <source>
        <dbReference type="EMBL" id="PWY66758.1"/>
    </source>
</evidence>
<dbReference type="EMBL" id="MSFL01000043">
    <property type="protein sequence ID" value="PWY66758.1"/>
    <property type="molecule type" value="Genomic_DNA"/>
</dbReference>
<feature type="compositionally biased region" description="Basic residues" evidence="1">
    <location>
        <begin position="182"/>
        <end position="194"/>
    </location>
</feature>
<dbReference type="Proteomes" id="UP000247233">
    <property type="component" value="Unassembled WGS sequence"/>
</dbReference>
<dbReference type="RefSeq" id="XP_025394888.1">
    <property type="nucleotide sequence ID" value="XM_025544337.1"/>
</dbReference>
<organism evidence="2 3">
    <name type="scientific">Aspergillus heteromorphus CBS 117.55</name>
    <dbReference type="NCBI Taxonomy" id="1448321"/>
    <lineage>
        <taxon>Eukaryota</taxon>
        <taxon>Fungi</taxon>
        <taxon>Dikarya</taxon>
        <taxon>Ascomycota</taxon>
        <taxon>Pezizomycotina</taxon>
        <taxon>Eurotiomycetes</taxon>
        <taxon>Eurotiomycetidae</taxon>
        <taxon>Eurotiales</taxon>
        <taxon>Aspergillaceae</taxon>
        <taxon>Aspergillus</taxon>
        <taxon>Aspergillus subgen. Circumdati</taxon>
    </lineage>
</organism>
<gene>
    <name evidence="2" type="ORF">BO70DRAFT_366449</name>
</gene>
<feature type="compositionally biased region" description="Basic and acidic residues" evidence="1">
    <location>
        <begin position="140"/>
        <end position="149"/>
    </location>
</feature>
<keyword evidence="3" id="KW-1185">Reference proteome</keyword>
<accession>A0A317V102</accession>
<feature type="region of interest" description="Disordered" evidence="1">
    <location>
        <begin position="23"/>
        <end position="194"/>
    </location>
</feature>
<feature type="compositionally biased region" description="Polar residues" evidence="1">
    <location>
        <begin position="168"/>
        <end position="179"/>
    </location>
</feature>
<reference evidence="2 3" key="1">
    <citation type="submission" date="2016-12" db="EMBL/GenBank/DDBJ databases">
        <title>The genomes of Aspergillus section Nigri reveals drivers in fungal speciation.</title>
        <authorList>
            <consortium name="DOE Joint Genome Institute"/>
            <person name="Vesth T.C."/>
            <person name="Nybo J."/>
            <person name="Theobald S."/>
            <person name="Brandl J."/>
            <person name="Frisvad J.C."/>
            <person name="Nielsen K.F."/>
            <person name="Lyhne E.K."/>
            <person name="Kogle M.E."/>
            <person name="Kuo A."/>
            <person name="Riley R."/>
            <person name="Clum A."/>
            <person name="Nolan M."/>
            <person name="Lipzen A."/>
            <person name="Salamov A."/>
            <person name="Henrissat B."/>
            <person name="Wiebenga A."/>
            <person name="De Vries R.P."/>
            <person name="Grigoriev I.V."/>
            <person name="Mortensen U.H."/>
            <person name="Andersen M.R."/>
            <person name="Baker S.E."/>
        </authorList>
    </citation>
    <scope>NUCLEOTIDE SEQUENCE [LARGE SCALE GENOMIC DNA]</scope>
    <source>
        <strain evidence="2 3">CBS 117.55</strain>
    </source>
</reference>
<evidence type="ECO:0000256" key="1">
    <source>
        <dbReference type="SAM" id="MobiDB-lite"/>
    </source>
</evidence>
<proteinExistence type="predicted"/>
<feature type="compositionally biased region" description="Low complexity" evidence="1">
    <location>
        <begin position="40"/>
        <end position="49"/>
    </location>
</feature>